<dbReference type="InterPro" id="IPR036250">
    <property type="entry name" value="AcylCo_DH-like_C"/>
</dbReference>
<dbReference type="Pfam" id="PF22924">
    <property type="entry name" value="ACOX_C_alpha1"/>
    <property type="match status" value="1"/>
</dbReference>
<dbReference type="GO" id="GO:0055088">
    <property type="term" value="P:lipid homeostasis"/>
    <property type="evidence" value="ECO:0007669"/>
    <property type="project" value="TreeGrafter"/>
</dbReference>
<dbReference type="GO" id="GO:0033540">
    <property type="term" value="P:fatty acid beta-oxidation using acyl-CoA oxidase"/>
    <property type="evidence" value="ECO:0007669"/>
    <property type="project" value="TreeGrafter"/>
</dbReference>
<dbReference type="GO" id="GO:0071949">
    <property type="term" value="F:FAD binding"/>
    <property type="evidence" value="ECO:0007669"/>
    <property type="project" value="InterPro"/>
</dbReference>
<dbReference type="GO" id="GO:0005504">
    <property type="term" value="F:fatty acid binding"/>
    <property type="evidence" value="ECO:0007669"/>
    <property type="project" value="TreeGrafter"/>
</dbReference>
<dbReference type="GO" id="GO:0005777">
    <property type="term" value="C:peroxisome"/>
    <property type="evidence" value="ECO:0007669"/>
    <property type="project" value="InterPro"/>
</dbReference>
<dbReference type="PANTHER" id="PTHR10909">
    <property type="entry name" value="ELECTRON TRANSPORT OXIDOREDUCTASE"/>
    <property type="match status" value="1"/>
</dbReference>
<evidence type="ECO:0000313" key="3">
    <source>
        <dbReference type="Proteomes" id="UP000327118"/>
    </source>
</evidence>
<dbReference type="SUPFAM" id="SSF47203">
    <property type="entry name" value="Acyl-CoA dehydrogenase C-terminal domain-like"/>
    <property type="match status" value="1"/>
</dbReference>
<dbReference type="InterPro" id="IPR046373">
    <property type="entry name" value="Acyl-CoA_Oxase/DH_mid-dom_sf"/>
</dbReference>
<dbReference type="OrthoDB" id="538336at2759"/>
<organism evidence="2 3">
    <name type="scientific">Aspergillus coremiiformis</name>
    <dbReference type="NCBI Taxonomy" id="138285"/>
    <lineage>
        <taxon>Eukaryota</taxon>
        <taxon>Fungi</taxon>
        <taxon>Dikarya</taxon>
        <taxon>Ascomycota</taxon>
        <taxon>Pezizomycotina</taxon>
        <taxon>Eurotiomycetes</taxon>
        <taxon>Eurotiomycetidae</taxon>
        <taxon>Eurotiales</taxon>
        <taxon>Aspergillaceae</taxon>
        <taxon>Aspergillus</taxon>
        <taxon>Aspergillus subgen. Circumdati</taxon>
    </lineage>
</organism>
<dbReference type="EMBL" id="ML739087">
    <property type="protein sequence ID" value="KAE8353841.1"/>
    <property type="molecule type" value="Genomic_DNA"/>
</dbReference>
<accession>A0A5N6Z852</accession>
<reference evidence="3" key="1">
    <citation type="submission" date="2019-04" db="EMBL/GenBank/DDBJ databases">
        <title>Friends and foes A comparative genomics studyof 23 Aspergillus species from section Flavi.</title>
        <authorList>
            <consortium name="DOE Joint Genome Institute"/>
            <person name="Kjaerbolling I."/>
            <person name="Vesth T."/>
            <person name="Frisvad J.C."/>
            <person name="Nybo J.L."/>
            <person name="Theobald S."/>
            <person name="Kildgaard S."/>
            <person name="Isbrandt T."/>
            <person name="Kuo A."/>
            <person name="Sato A."/>
            <person name="Lyhne E.K."/>
            <person name="Kogle M.E."/>
            <person name="Wiebenga A."/>
            <person name="Kun R.S."/>
            <person name="Lubbers R.J."/>
            <person name="Makela M.R."/>
            <person name="Barry K."/>
            <person name="Chovatia M."/>
            <person name="Clum A."/>
            <person name="Daum C."/>
            <person name="Haridas S."/>
            <person name="He G."/>
            <person name="LaButti K."/>
            <person name="Lipzen A."/>
            <person name="Mondo S."/>
            <person name="Riley R."/>
            <person name="Salamov A."/>
            <person name="Simmons B.A."/>
            <person name="Magnuson J.K."/>
            <person name="Henrissat B."/>
            <person name="Mortensen U.H."/>
            <person name="Larsen T.O."/>
            <person name="Devries R.P."/>
            <person name="Grigoriev I.V."/>
            <person name="Machida M."/>
            <person name="Baker S.E."/>
            <person name="Andersen M.R."/>
        </authorList>
    </citation>
    <scope>NUCLEOTIDE SEQUENCE [LARGE SCALE GENOMIC DNA]</scope>
    <source>
        <strain evidence="3">CBS 553.77</strain>
    </source>
</reference>
<name>A0A5N6Z852_9EURO</name>
<dbReference type="GO" id="GO:0003997">
    <property type="term" value="F:acyl-CoA oxidase activity"/>
    <property type="evidence" value="ECO:0007669"/>
    <property type="project" value="InterPro"/>
</dbReference>
<evidence type="ECO:0000313" key="2">
    <source>
        <dbReference type="EMBL" id="KAE8353841.1"/>
    </source>
</evidence>
<dbReference type="SUPFAM" id="SSF56645">
    <property type="entry name" value="Acyl-CoA dehydrogenase NM domain-like"/>
    <property type="match status" value="1"/>
</dbReference>
<dbReference type="InterPro" id="IPR012258">
    <property type="entry name" value="Acyl-CoA_oxidase"/>
</dbReference>
<keyword evidence="3" id="KW-1185">Reference proteome</keyword>
<dbReference type="PANTHER" id="PTHR10909:SF382">
    <property type="entry name" value="ACYL-COENZYME A OXIDASE"/>
    <property type="match status" value="1"/>
</dbReference>
<dbReference type="Gene3D" id="1.20.140.10">
    <property type="entry name" value="Butyryl-CoA Dehydrogenase, subunit A, domain 3"/>
    <property type="match status" value="1"/>
</dbReference>
<feature type="domain" description="Acyl-CoA oxidase C-alpha1" evidence="1">
    <location>
        <begin position="261"/>
        <end position="394"/>
    </location>
</feature>
<dbReference type="Gene3D" id="2.40.110.10">
    <property type="entry name" value="Butyryl-CoA Dehydrogenase, subunit A, domain 2"/>
    <property type="match status" value="1"/>
</dbReference>
<dbReference type="InterPro" id="IPR055060">
    <property type="entry name" value="ACOX_C_alpha1"/>
</dbReference>
<gene>
    <name evidence="2" type="ORF">BDV28DRAFT_164658</name>
</gene>
<dbReference type="Proteomes" id="UP000327118">
    <property type="component" value="Unassembled WGS sequence"/>
</dbReference>
<proteinExistence type="predicted"/>
<dbReference type="InterPro" id="IPR009100">
    <property type="entry name" value="AcylCoA_DH/oxidase_NM_dom_sf"/>
</dbReference>
<evidence type="ECO:0000259" key="1">
    <source>
        <dbReference type="Pfam" id="PF22924"/>
    </source>
</evidence>
<dbReference type="AlphaFoldDB" id="A0A5N6Z852"/>
<sequence>MSVDSAFLLDSDLFKIPAEDTTRDERISISYRRARAIAKAYAFRTEDILHLTDKFWQLHQDLITTRDSAAITLLTIQYNLCAGILAPFLNGRADLHALMQKLLTFEVSWQFLLTEVGHGLDAQNLETVATLLPGGDFDLHTPHPDAAKYMPPTSPIADFPRVGIVIARLVVHGEDRGVRPFIVWLNNGREMCKGVSAQILPGRAGSKPLDHCITTFHHVQLPHSALLGTLEKPQDPRKTFQSTIWRVPIGTLSLSTVLIPILKRSVYVAGTYSLRRHIRGSNPSPRPIISFRTQQRPILHTLAQIAVFEPYAQESIQRYKDRAIPHTVRQGIAIAFKAVVTRASQESLYSLAERCGAQGLFEYNNIIENQLEARGNSIAEGDIQVLSIKLATELLLGRYAMPSPRHPSSLLAGYEARAFETARDVLRSFDGVHRTEEFNMRILPRCQTLVESVGHRMAYEAALDAAVPDDLLALYEASVVLRHSGWFVENAGLGTEAQLDMEMRAMNSILPRLEHLLHATGAERYCTAPIVSDASWRAFTSNLAECEGNAILDLYGNEANATSKL</sequence>
<protein>
    <submittedName>
        <fullName evidence="2">Acyl-CoA dehydrogenase NM domain-like protein</fullName>
    </submittedName>
</protein>